<reference evidence="3 4" key="1">
    <citation type="submission" date="2020-06" db="EMBL/GenBank/DDBJ databases">
        <authorList>
            <person name="Li R."/>
            <person name="Bekaert M."/>
        </authorList>
    </citation>
    <scope>NUCLEOTIDE SEQUENCE [LARGE SCALE GENOMIC DNA]</scope>
    <source>
        <strain evidence="4">wild</strain>
    </source>
</reference>
<feature type="domain" description="Mutator-like transposase" evidence="2">
    <location>
        <begin position="156"/>
        <end position="266"/>
    </location>
</feature>
<dbReference type="OrthoDB" id="6277804at2759"/>
<feature type="region of interest" description="Disordered" evidence="1">
    <location>
        <begin position="1"/>
        <end position="66"/>
    </location>
</feature>
<accession>A0A6J8BGT4</accession>
<gene>
    <name evidence="3" type="ORF">MCOR_18628</name>
</gene>
<proteinExistence type="predicted"/>
<sequence length="322" mass="36516">MDNGKSRKRKKRKKPTLDKKSMPLGHKYSLKESDKGSYYNQAHVFKQVETEESSDTDSGSRKSCRDTLLESAEESKKIKSDSSELDGEGPCKCAVSVDGSWAHVGYSAKNAFVSVTSIDTGKELDYVTLSNECKGCKQWEREGNKRISFMSEEFNYLQYTIFMGDGDSSAYVSVVYHGIYDEFIYTHPNGPNIIIQKEDGFGHIKGCMGKHLKRLVDQNKGKKLADGKQMTGKGRLTNTLINSFQVFYGMAFRKNKAYKQNANVKQKRKDLKAMEAGKLDSLQYDDSYAKEQYYSSVSVSVTSSKKQNTTEMQEMWESQERI</sequence>
<organism evidence="3 4">
    <name type="scientific">Mytilus coruscus</name>
    <name type="common">Sea mussel</name>
    <dbReference type="NCBI Taxonomy" id="42192"/>
    <lineage>
        <taxon>Eukaryota</taxon>
        <taxon>Metazoa</taxon>
        <taxon>Spiralia</taxon>
        <taxon>Lophotrochozoa</taxon>
        <taxon>Mollusca</taxon>
        <taxon>Bivalvia</taxon>
        <taxon>Autobranchia</taxon>
        <taxon>Pteriomorphia</taxon>
        <taxon>Mytilida</taxon>
        <taxon>Mytiloidea</taxon>
        <taxon>Mytilidae</taxon>
        <taxon>Mytilinae</taxon>
        <taxon>Mytilus</taxon>
    </lineage>
</organism>
<dbReference type="InterPro" id="IPR049012">
    <property type="entry name" value="Mutator_transp_dom"/>
</dbReference>
<evidence type="ECO:0000256" key="1">
    <source>
        <dbReference type="SAM" id="MobiDB-lite"/>
    </source>
</evidence>
<name>A0A6J8BGT4_MYTCO</name>
<protein>
    <recommendedName>
        <fullName evidence="2">Mutator-like transposase domain-containing protein</fullName>
    </recommendedName>
</protein>
<dbReference type="EMBL" id="CACVKT020003265">
    <property type="protein sequence ID" value="CAC5382836.1"/>
    <property type="molecule type" value="Genomic_DNA"/>
</dbReference>
<evidence type="ECO:0000259" key="2">
    <source>
        <dbReference type="Pfam" id="PF20700"/>
    </source>
</evidence>
<dbReference type="Pfam" id="PF20700">
    <property type="entry name" value="Mutator"/>
    <property type="match status" value="2"/>
</dbReference>
<feature type="domain" description="Mutator-like transposase" evidence="2">
    <location>
        <begin position="65"/>
        <end position="145"/>
    </location>
</feature>
<evidence type="ECO:0000313" key="4">
    <source>
        <dbReference type="Proteomes" id="UP000507470"/>
    </source>
</evidence>
<evidence type="ECO:0000313" key="3">
    <source>
        <dbReference type="EMBL" id="CAC5382836.1"/>
    </source>
</evidence>
<dbReference type="AlphaFoldDB" id="A0A6J8BGT4"/>
<keyword evidence="4" id="KW-1185">Reference proteome</keyword>
<feature type="compositionally biased region" description="Basic residues" evidence="1">
    <location>
        <begin position="1"/>
        <end position="14"/>
    </location>
</feature>
<feature type="region of interest" description="Disordered" evidence="1">
    <location>
        <begin position="301"/>
        <end position="322"/>
    </location>
</feature>
<dbReference type="Proteomes" id="UP000507470">
    <property type="component" value="Unassembled WGS sequence"/>
</dbReference>